<dbReference type="AlphaFoldDB" id="A0AAD3CV55"/>
<keyword evidence="1" id="KW-0812">Transmembrane</keyword>
<feature type="transmembrane region" description="Helical" evidence="1">
    <location>
        <begin position="72"/>
        <end position="90"/>
    </location>
</feature>
<keyword evidence="1" id="KW-1133">Transmembrane helix</keyword>
<keyword evidence="3" id="KW-1185">Reference proteome</keyword>
<keyword evidence="1" id="KW-0472">Membrane</keyword>
<evidence type="ECO:0000256" key="1">
    <source>
        <dbReference type="SAM" id="Phobius"/>
    </source>
</evidence>
<dbReference type="Proteomes" id="UP001054902">
    <property type="component" value="Unassembled WGS sequence"/>
</dbReference>
<accession>A0AAD3CV55</accession>
<proteinExistence type="predicted"/>
<sequence length="437" mass="50807">MSDGKSAVVSEGGKEHPRWTYYLPEYAGIRESIQNSPFRWCVREAALWGIATGTAMGIHRIRMGYRPMYKRVIGPTFLTIYVVAFPSYYFCHKKREHKEKTIEMMMKANDFQNVEEMPEQIPADQHPFLNNDDEGIRKKEFIANLKEKKEWQKQDAMKDASDVFREKRIHNKFIRLCVLPKDIASCTNRNLSKNKKMQSWLLQLDSDTVDDTASSSSNNGSTLNEKKTKRPSLKYLFRGASFRKKLCKIEQTQEETRSSKKAPTVKFHELQIRVFPQILGDHPCCQTGLPLSLGWKHTSEHTKSIDEFEKQDRMEANLSSSLRISAIRRWEILKDASIDRFPPDETRTNSSAEDIGRPFSLNKIKLASRPTCQKDLFLVGDVYGQNNVQIDHLQSSPRTEATNYSENELKRAGRKIMRERESRRRKKAIRKFFETPI</sequence>
<organism evidence="2 3">
    <name type="scientific">Chaetoceros tenuissimus</name>
    <dbReference type="NCBI Taxonomy" id="426638"/>
    <lineage>
        <taxon>Eukaryota</taxon>
        <taxon>Sar</taxon>
        <taxon>Stramenopiles</taxon>
        <taxon>Ochrophyta</taxon>
        <taxon>Bacillariophyta</taxon>
        <taxon>Coscinodiscophyceae</taxon>
        <taxon>Chaetocerotophycidae</taxon>
        <taxon>Chaetocerotales</taxon>
        <taxon>Chaetocerotaceae</taxon>
        <taxon>Chaetoceros</taxon>
    </lineage>
</organism>
<reference evidence="2 3" key="1">
    <citation type="journal article" date="2021" name="Sci. Rep.">
        <title>The genome of the diatom Chaetoceros tenuissimus carries an ancient integrated fragment of an extant virus.</title>
        <authorList>
            <person name="Hongo Y."/>
            <person name="Kimura K."/>
            <person name="Takaki Y."/>
            <person name="Yoshida Y."/>
            <person name="Baba S."/>
            <person name="Kobayashi G."/>
            <person name="Nagasaki K."/>
            <person name="Hano T."/>
            <person name="Tomaru Y."/>
        </authorList>
    </citation>
    <scope>NUCLEOTIDE SEQUENCE [LARGE SCALE GENOMIC DNA]</scope>
    <source>
        <strain evidence="2 3">NIES-3715</strain>
    </source>
</reference>
<gene>
    <name evidence="2" type="ORF">CTEN210_07971</name>
</gene>
<comment type="caution">
    <text evidence="2">The sequence shown here is derived from an EMBL/GenBank/DDBJ whole genome shotgun (WGS) entry which is preliminary data.</text>
</comment>
<evidence type="ECO:0008006" key="4">
    <source>
        <dbReference type="Google" id="ProtNLM"/>
    </source>
</evidence>
<protein>
    <recommendedName>
        <fullName evidence="4">Cytochrome c oxidase assembly protein COX20, mitochondrial</fullName>
    </recommendedName>
</protein>
<dbReference type="EMBL" id="BLLK01000045">
    <property type="protein sequence ID" value="GFH51495.1"/>
    <property type="molecule type" value="Genomic_DNA"/>
</dbReference>
<name>A0AAD3CV55_9STRA</name>
<evidence type="ECO:0000313" key="3">
    <source>
        <dbReference type="Proteomes" id="UP001054902"/>
    </source>
</evidence>
<evidence type="ECO:0000313" key="2">
    <source>
        <dbReference type="EMBL" id="GFH51495.1"/>
    </source>
</evidence>